<name>A0A286RHQ5_9BACT</name>
<dbReference type="Proteomes" id="UP000215086">
    <property type="component" value="Chromosome"/>
</dbReference>
<gene>
    <name evidence="1" type="ORF">THTE_2854</name>
</gene>
<dbReference type="KEGG" id="ttf:THTE_2854"/>
<reference evidence="1 2" key="1">
    <citation type="journal article" name="Front. Microbiol.">
        <title>Sugar Metabolism of the First Thermophilic Planctomycete Thermogutta terrifontis: Comparative Genomic and Transcriptomic Approaches.</title>
        <authorList>
            <person name="Elcheninov A.G."/>
            <person name="Menzel P."/>
            <person name="Gudbergsdottir S.R."/>
            <person name="Slesarev A.I."/>
            <person name="Kadnikov V.V."/>
            <person name="Krogh A."/>
            <person name="Bonch-Osmolovskaya E.A."/>
            <person name="Peng X."/>
            <person name="Kublanov I.V."/>
        </authorList>
    </citation>
    <scope>NUCLEOTIDE SEQUENCE [LARGE SCALE GENOMIC DNA]</scope>
    <source>
        <strain evidence="1 2">R1</strain>
    </source>
</reference>
<dbReference type="AlphaFoldDB" id="A0A286RHQ5"/>
<evidence type="ECO:0000313" key="2">
    <source>
        <dbReference type="Proteomes" id="UP000215086"/>
    </source>
</evidence>
<organism evidence="1 2">
    <name type="scientific">Thermogutta terrifontis</name>
    <dbReference type="NCBI Taxonomy" id="1331910"/>
    <lineage>
        <taxon>Bacteria</taxon>
        <taxon>Pseudomonadati</taxon>
        <taxon>Planctomycetota</taxon>
        <taxon>Planctomycetia</taxon>
        <taxon>Pirellulales</taxon>
        <taxon>Thermoguttaceae</taxon>
        <taxon>Thermogutta</taxon>
    </lineage>
</organism>
<dbReference type="EMBL" id="CP018477">
    <property type="protein sequence ID" value="ASV75456.1"/>
    <property type="molecule type" value="Genomic_DNA"/>
</dbReference>
<sequence length="40" mass="4548">MLWADGKNRCFVREHRVYGGHCQSITKGEGHAIFQLADSE</sequence>
<keyword evidence="2" id="KW-1185">Reference proteome</keyword>
<proteinExistence type="predicted"/>
<evidence type="ECO:0000313" key="1">
    <source>
        <dbReference type="EMBL" id="ASV75456.1"/>
    </source>
</evidence>
<protein>
    <submittedName>
        <fullName evidence="1">Uncharacterized protein</fullName>
    </submittedName>
</protein>
<accession>A0A286RHQ5</accession>